<dbReference type="HOGENOM" id="CLU_2673938_0_0_1"/>
<proteinExistence type="predicted"/>
<dbReference type="AlphaFoldDB" id="T1GZT6"/>
<reference evidence="2" key="1">
    <citation type="submission" date="2013-02" db="EMBL/GenBank/DDBJ databases">
        <authorList>
            <person name="Hughes D."/>
        </authorList>
    </citation>
    <scope>NUCLEOTIDE SEQUENCE</scope>
    <source>
        <strain>Durham</strain>
        <strain evidence="2">NC isolate 2 -- Noor lab</strain>
    </source>
</reference>
<protein>
    <submittedName>
        <fullName evidence="1">Uncharacterized protein</fullName>
    </submittedName>
</protein>
<sequence length="75" mass="8594">MEENGSAKKCFFTKPNRYRMKGRLRTRWSDVISRNARLIGVPNWRTTAKNREVGKAAIIQTVYSDCSEDPLAESS</sequence>
<accession>T1GZT6</accession>
<organism evidence="1 2">
    <name type="scientific">Megaselia scalaris</name>
    <name type="common">Humpbacked fly</name>
    <name type="synonym">Phora scalaris</name>
    <dbReference type="NCBI Taxonomy" id="36166"/>
    <lineage>
        <taxon>Eukaryota</taxon>
        <taxon>Metazoa</taxon>
        <taxon>Ecdysozoa</taxon>
        <taxon>Arthropoda</taxon>
        <taxon>Hexapoda</taxon>
        <taxon>Insecta</taxon>
        <taxon>Pterygota</taxon>
        <taxon>Neoptera</taxon>
        <taxon>Endopterygota</taxon>
        <taxon>Diptera</taxon>
        <taxon>Brachycera</taxon>
        <taxon>Muscomorpha</taxon>
        <taxon>Platypezoidea</taxon>
        <taxon>Phoridae</taxon>
        <taxon>Megaseliini</taxon>
        <taxon>Megaselia</taxon>
    </lineage>
</organism>
<evidence type="ECO:0000313" key="1">
    <source>
        <dbReference type="EnsemblMetazoa" id="MESCA009392-PA"/>
    </source>
</evidence>
<dbReference type="EnsemblMetazoa" id="MESCA009392-RA">
    <property type="protein sequence ID" value="MESCA009392-PA"/>
    <property type="gene ID" value="MESCA009392"/>
</dbReference>
<reference evidence="1" key="2">
    <citation type="submission" date="2015-06" db="UniProtKB">
        <authorList>
            <consortium name="EnsemblMetazoa"/>
        </authorList>
    </citation>
    <scope>IDENTIFICATION</scope>
</reference>
<name>T1GZT6_MEGSC</name>
<keyword evidence="2" id="KW-1185">Reference proteome</keyword>
<evidence type="ECO:0000313" key="2">
    <source>
        <dbReference type="Proteomes" id="UP000015102"/>
    </source>
</evidence>
<dbReference type="EMBL" id="CAQQ02185930">
    <property type="status" value="NOT_ANNOTATED_CDS"/>
    <property type="molecule type" value="Genomic_DNA"/>
</dbReference>
<dbReference type="EMBL" id="CAQQ02185931">
    <property type="status" value="NOT_ANNOTATED_CDS"/>
    <property type="molecule type" value="Genomic_DNA"/>
</dbReference>
<dbReference type="Proteomes" id="UP000015102">
    <property type="component" value="Unassembled WGS sequence"/>
</dbReference>